<reference evidence="1 2" key="1">
    <citation type="submission" date="2018-05" db="EMBL/GenBank/DDBJ databases">
        <title>Genomic Encyclopedia of Type Strains, Phase III (KMG-III): the genomes of soil and plant-associated and newly described type strains.</title>
        <authorList>
            <person name="Whitman W."/>
        </authorList>
    </citation>
    <scope>NUCLEOTIDE SEQUENCE [LARGE SCALE GENOMIC DNA]</scope>
    <source>
        <strain evidence="1 2">CECT 5696</strain>
    </source>
</reference>
<protein>
    <recommendedName>
        <fullName evidence="3">Nucleotidyltransferase-like protein</fullName>
    </recommendedName>
</protein>
<dbReference type="EMBL" id="QGTQ01000004">
    <property type="protein sequence ID" value="PWW05455.1"/>
    <property type="molecule type" value="Genomic_DNA"/>
</dbReference>
<comment type="caution">
    <text evidence="1">The sequence shown here is derived from an EMBL/GenBank/DDBJ whole genome shotgun (WGS) entry which is preliminary data.</text>
</comment>
<name>A0A2V2YWH4_9BACL</name>
<dbReference type="AlphaFoldDB" id="A0A2V2YWH4"/>
<gene>
    <name evidence="1" type="ORF">DFQ01_10413</name>
</gene>
<proteinExistence type="predicted"/>
<organism evidence="1 2">
    <name type="scientific">Paenibacillus cellulosilyticus</name>
    <dbReference type="NCBI Taxonomy" id="375489"/>
    <lineage>
        <taxon>Bacteria</taxon>
        <taxon>Bacillati</taxon>
        <taxon>Bacillota</taxon>
        <taxon>Bacilli</taxon>
        <taxon>Bacillales</taxon>
        <taxon>Paenibacillaceae</taxon>
        <taxon>Paenibacillus</taxon>
    </lineage>
</organism>
<evidence type="ECO:0000313" key="2">
    <source>
        <dbReference type="Proteomes" id="UP000246635"/>
    </source>
</evidence>
<accession>A0A2V2YWH4</accession>
<keyword evidence="2" id="KW-1185">Reference proteome</keyword>
<evidence type="ECO:0000313" key="1">
    <source>
        <dbReference type="EMBL" id="PWW05455.1"/>
    </source>
</evidence>
<sequence length="260" mass="29683">MVIAMLNLNSDTVLQEQTHAIIRQVVDVYSRYTDKWFIGLVVHGSAVKGGFIEGWSDIDFQLYVEDRAFKNNQLPLNLCMAIHQELSTINPYPYQYIQTRVFTPSNVRYGRLVPDTYKLVAGKLLLPEYTGEQLYLQAKSALNELVPNKALHTESLLEHGDDRLLKSVRAFCTVVWPALYQLLTIQTNEGIKVWGLTKAQAVECIPEHTSIGRQIHEFHEAVLNYASNKSSIHNALLVIETGMGFLQQVKYWWVNDEVES</sequence>
<dbReference type="Proteomes" id="UP000246635">
    <property type="component" value="Unassembled WGS sequence"/>
</dbReference>
<dbReference type="SUPFAM" id="SSF81301">
    <property type="entry name" value="Nucleotidyltransferase"/>
    <property type="match status" value="1"/>
</dbReference>
<dbReference type="InterPro" id="IPR043519">
    <property type="entry name" value="NT_sf"/>
</dbReference>
<evidence type="ECO:0008006" key="3">
    <source>
        <dbReference type="Google" id="ProtNLM"/>
    </source>
</evidence>